<dbReference type="InterPro" id="IPR035925">
    <property type="entry name" value="BSD_dom_sf"/>
</dbReference>
<dbReference type="SUPFAM" id="SSF140383">
    <property type="entry name" value="BSD domain-like"/>
    <property type="match status" value="1"/>
</dbReference>
<gene>
    <name evidence="2" type="ORF">TrLO_g1360</name>
</gene>
<dbReference type="GO" id="GO:0000439">
    <property type="term" value="C:transcription factor TFIIH core complex"/>
    <property type="evidence" value="ECO:0007669"/>
    <property type="project" value="InterPro"/>
</dbReference>
<name>A0A9W7FTU6_9STRA</name>
<reference evidence="3" key="1">
    <citation type="journal article" date="2023" name="Commun. Biol.">
        <title>Genome analysis of Parmales, the sister group of diatoms, reveals the evolutionary specialization of diatoms from phago-mixotrophs to photoautotrophs.</title>
        <authorList>
            <person name="Ban H."/>
            <person name="Sato S."/>
            <person name="Yoshikawa S."/>
            <person name="Yamada K."/>
            <person name="Nakamura Y."/>
            <person name="Ichinomiya M."/>
            <person name="Sato N."/>
            <person name="Blanc-Mathieu R."/>
            <person name="Endo H."/>
            <person name="Kuwata A."/>
            <person name="Ogata H."/>
        </authorList>
    </citation>
    <scope>NUCLEOTIDE SEQUENCE [LARGE SCALE GENOMIC DNA]</scope>
    <source>
        <strain evidence="3">NIES 3700</strain>
    </source>
</reference>
<dbReference type="OrthoDB" id="360521at2759"/>
<evidence type="ECO:0000313" key="3">
    <source>
        <dbReference type="Proteomes" id="UP001165122"/>
    </source>
</evidence>
<dbReference type="GO" id="GO:0006351">
    <property type="term" value="P:DNA-templated transcription"/>
    <property type="evidence" value="ECO:0007669"/>
    <property type="project" value="InterPro"/>
</dbReference>
<accession>A0A9W7FTU6</accession>
<dbReference type="EMBL" id="BRXW01000310">
    <property type="protein sequence ID" value="GMI17861.1"/>
    <property type="molecule type" value="Genomic_DNA"/>
</dbReference>
<evidence type="ECO:0000313" key="2">
    <source>
        <dbReference type="EMBL" id="GMI17861.1"/>
    </source>
</evidence>
<organism evidence="2 3">
    <name type="scientific">Triparma laevis f. longispina</name>
    <dbReference type="NCBI Taxonomy" id="1714387"/>
    <lineage>
        <taxon>Eukaryota</taxon>
        <taxon>Sar</taxon>
        <taxon>Stramenopiles</taxon>
        <taxon>Ochrophyta</taxon>
        <taxon>Bolidophyceae</taxon>
        <taxon>Parmales</taxon>
        <taxon>Triparmaceae</taxon>
        <taxon>Triparma</taxon>
    </lineage>
</organism>
<sequence>MLFAVSDFKQVAPKKTKFGVGTLSLDLSPSSSTTTSTSTTSSSKLTFTSSKDGSTFIINLNDIIKRQASSETDKKPLLRLTVEGGIIVQVTFGSRGDLEAVREQIKIGLEGTSRGNSPVPMQVDGKSSSKSKKRSAPTSPPSPVTTFNSSTSQKTKKRKIATSSSTSALTKVHQHRIKILADSIEIKTTYDELVKGGIMDEEEFWNTHEKDVIIAMSRLSGRGTTKTIADAQLPDFHSSEISFAGEDNVLRLRLLFEVYPNIKRMFEESVGIWRKDFTDEEKEKYRRDEERFLGEFATSSYCRRDSAKGIKSKVKVDDKFSRFEDEVEREEMRRRRRERKELGKGEGKISGGGIGERVDRFDLTSSLNTERPLGLRSGHNLFSDRDSSAPTASRAPSGVDRLIKKHNKVGHVKANYNNIVEEARLESSVEEAERLAKLERLNGQVDPDTYEKMELKCNANEHLIASAGAKRTKSIEAEAALRRQVNDNMEAHQELMAVHNMKSFGIYPNSDTYPLFPGKKMGSIILNKLSISMSESANSSKRSTNIQDSLDKAFTKKLKQQFNLTTGLLRHFFEMQRQNRSQTEDKTFKKIIEKIEGDYEVYKREVKGYMELADEALKEANGLREVIRGGGGGSGVAGGKMGRKEKKELSGRISELERKKDLNTVKMKMLVPLRDQLEVVYGLTGRAKGGWT</sequence>
<feature type="region of interest" description="Disordered" evidence="1">
    <location>
        <begin position="109"/>
        <end position="167"/>
    </location>
</feature>
<dbReference type="GO" id="GO:0006289">
    <property type="term" value="P:nucleotide-excision repair"/>
    <property type="evidence" value="ECO:0007669"/>
    <property type="project" value="InterPro"/>
</dbReference>
<protein>
    <recommendedName>
        <fullName evidence="4">BSD domain-containing protein</fullName>
    </recommendedName>
</protein>
<evidence type="ECO:0008006" key="4">
    <source>
        <dbReference type="Google" id="ProtNLM"/>
    </source>
</evidence>
<feature type="region of interest" description="Disordered" evidence="1">
    <location>
        <begin position="331"/>
        <end position="355"/>
    </location>
</feature>
<keyword evidence="3" id="KW-1185">Reference proteome</keyword>
<dbReference type="Proteomes" id="UP001165122">
    <property type="component" value="Unassembled WGS sequence"/>
</dbReference>
<proteinExistence type="predicted"/>
<dbReference type="Gene3D" id="6.10.140.1200">
    <property type="match status" value="1"/>
</dbReference>
<feature type="region of interest" description="Disordered" evidence="1">
    <location>
        <begin position="369"/>
        <end position="399"/>
    </location>
</feature>
<dbReference type="InterPro" id="IPR027079">
    <property type="entry name" value="Tfb1/GTF2H1"/>
</dbReference>
<comment type="caution">
    <text evidence="2">The sequence shown here is derived from an EMBL/GenBank/DDBJ whole genome shotgun (WGS) entry which is preliminary data.</text>
</comment>
<evidence type="ECO:0000256" key="1">
    <source>
        <dbReference type="SAM" id="MobiDB-lite"/>
    </source>
</evidence>
<dbReference type="AlphaFoldDB" id="A0A9W7FTU6"/>
<dbReference type="PANTHER" id="PTHR12856">
    <property type="entry name" value="TRANSCRIPTION INITIATION FACTOR IIH-RELATED"/>
    <property type="match status" value="1"/>
</dbReference>